<reference evidence="8 9" key="1">
    <citation type="submission" date="2016-10" db="EMBL/GenBank/DDBJ databases">
        <authorList>
            <person name="de Groot N.N."/>
        </authorList>
    </citation>
    <scope>NUCLEOTIDE SEQUENCE [LARGE SCALE GENOMIC DNA]</scope>
    <source>
        <strain evidence="8 9">ATCC BAA-466</strain>
    </source>
</reference>
<dbReference type="PANTHER" id="PTHR43133:SF8">
    <property type="entry name" value="RNA POLYMERASE SIGMA FACTOR HI_1459-RELATED"/>
    <property type="match status" value="1"/>
</dbReference>
<sequence>MNESSHLTNEMLIMRLKQNIADEFSFMLLVDRFIPLLKKFAYKMPIDGYEPEDIVQEGVILMYRVIQHYNPAYGGYFAPYFERSMYNYLVNLLRRNAKDAETIRFGMDAERDQIEIGDSIKHQSLSYDYKIATVPELQVIVNEEKERYYASLSPFERQIIYCYSHLSMKPKEIAEYLGIDRNRVKNALRRAKDKLKAIIAE</sequence>
<dbReference type="EMBL" id="FNCK01000004">
    <property type="protein sequence ID" value="SDG26960.1"/>
    <property type="molecule type" value="Genomic_DNA"/>
</dbReference>
<keyword evidence="3" id="KW-0731">Sigma factor</keyword>
<gene>
    <name evidence="8" type="ORF">SAMN05421791_104175</name>
</gene>
<dbReference type="InterPro" id="IPR013324">
    <property type="entry name" value="RNA_pol_sigma_r3/r4-like"/>
</dbReference>
<evidence type="ECO:0000259" key="6">
    <source>
        <dbReference type="Pfam" id="PF04542"/>
    </source>
</evidence>
<dbReference type="RefSeq" id="WP_090289844.1">
    <property type="nucleotide sequence ID" value="NZ_FNCK01000004.1"/>
</dbReference>
<dbReference type="STRING" id="120956.SAMN05421791_104175"/>
<dbReference type="InterPro" id="IPR007627">
    <property type="entry name" value="RNA_pol_sigma70_r2"/>
</dbReference>
<dbReference type="PANTHER" id="PTHR43133">
    <property type="entry name" value="RNA POLYMERASE ECF-TYPE SIGMA FACTO"/>
    <property type="match status" value="1"/>
</dbReference>
<dbReference type="InterPro" id="IPR013325">
    <property type="entry name" value="RNA_pol_sigma_r2"/>
</dbReference>
<dbReference type="Pfam" id="PF08281">
    <property type="entry name" value="Sigma70_r4_2"/>
    <property type="match status" value="1"/>
</dbReference>
<name>A0A1G7SXD5_9LACT</name>
<evidence type="ECO:0000313" key="9">
    <source>
        <dbReference type="Proteomes" id="UP000199708"/>
    </source>
</evidence>
<dbReference type="InterPro" id="IPR014284">
    <property type="entry name" value="RNA_pol_sigma-70_dom"/>
</dbReference>
<dbReference type="GO" id="GO:0016987">
    <property type="term" value="F:sigma factor activity"/>
    <property type="evidence" value="ECO:0007669"/>
    <property type="project" value="UniProtKB-KW"/>
</dbReference>
<accession>A0A1G7SXD5</accession>
<protein>
    <submittedName>
        <fullName evidence="8">RNA polymerase sigma factor, sigma-70 family</fullName>
    </submittedName>
</protein>
<feature type="domain" description="RNA polymerase sigma factor 70 region 4 type 2" evidence="7">
    <location>
        <begin position="150"/>
        <end position="195"/>
    </location>
</feature>
<dbReference type="SUPFAM" id="SSF88946">
    <property type="entry name" value="Sigma2 domain of RNA polymerase sigma factors"/>
    <property type="match status" value="1"/>
</dbReference>
<keyword evidence="5" id="KW-0804">Transcription</keyword>
<dbReference type="OrthoDB" id="1767844at2"/>
<dbReference type="Proteomes" id="UP000199708">
    <property type="component" value="Unassembled WGS sequence"/>
</dbReference>
<evidence type="ECO:0000259" key="7">
    <source>
        <dbReference type="Pfam" id="PF08281"/>
    </source>
</evidence>
<dbReference type="NCBIfam" id="TIGR02937">
    <property type="entry name" value="sigma70-ECF"/>
    <property type="match status" value="1"/>
</dbReference>
<feature type="domain" description="RNA polymerase sigma-70 region 2" evidence="6">
    <location>
        <begin position="29"/>
        <end position="97"/>
    </location>
</feature>
<proteinExistence type="inferred from homology"/>
<evidence type="ECO:0000256" key="1">
    <source>
        <dbReference type="ARBA" id="ARBA00010641"/>
    </source>
</evidence>
<dbReference type="InterPro" id="IPR036388">
    <property type="entry name" value="WH-like_DNA-bd_sf"/>
</dbReference>
<dbReference type="AlphaFoldDB" id="A0A1G7SXD5"/>
<evidence type="ECO:0000256" key="4">
    <source>
        <dbReference type="ARBA" id="ARBA00023125"/>
    </source>
</evidence>
<dbReference type="GO" id="GO:0003677">
    <property type="term" value="F:DNA binding"/>
    <property type="evidence" value="ECO:0007669"/>
    <property type="project" value="UniProtKB-KW"/>
</dbReference>
<dbReference type="Pfam" id="PF04542">
    <property type="entry name" value="Sigma70_r2"/>
    <property type="match status" value="1"/>
</dbReference>
<evidence type="ECO:0000256" key="3">
    <source>
        <dbReference type="ARBA" id="ARBA00023082"/>
    </source>
</evidence>
<organism evidence="8 9">
    <name type="scientific">Facklamia miroungae</name>
    <dbReference type="NCBI Taxonomy" id="120956"/>
    <lineage>
        <taxon>Bacteria</taxon>
        <taxon>Bacillati</taxon>
        <taxon>Bacillota</taxon>
        <taxon>Bacilli</taxon>
        <taxon>Lactobacillales</taxon>
        <taxon>Aerococcaceae</taxon>
        <taxon>Facklamia</taxon>
    </lineage>
</organism>
<evidence type="ECO:0000313" key="8">
    <source>
        <dbReference type="EMBL" id="SDG26960.1"/>
    </source>
</evidence>
<keyword evidence="9" id="KW-1185">Reference proteome</keyword>
<dbReference type="InterPro" id="IPR039425">
    <property type="entry name" value="RNA_pol_sigma-70-like"/>
</dbReference>
<dbReference type="SUPFAM" id="SSF88659">
    <property type="entry name" value="Sigma3 and sigma4 domains of RNA polymerase sigma factors"/>
    <property type="match status" value="1"/>
</dbReference>
<keyword evidence="4" id="KW-0238">DNA-binding</keyword>
<dbReference type="Gene3D" id="1.10.1740.10">
    <property type="match status" value="1"/>
</dbReference>
<dbReference type="GO" id="GO:0006352">
    <property type="term" value="P:DNA-templated transcription initiation"/>
    <property type="evidence" value="ECO:0007669"/>
    <property type="project" value="InterPro"/>
</dbReference>
<evidence type="ECO:0000256" key="5">
    <source>
        <dbReference type="ARBA" id="ARBA00023163"/>
    </source>
</evidence>
<comment type="similarity">
    <text evidence="1">Belongs to the sigma-70 factor family. ECF subfamily.</text>
</comment>
<evidence type="ECO:0000256" key="2">
    <source>
        <dbReference type="ARBA" id="ARBA00023015"/>
    </source>
</evidence>
<dbReference type="InterPro" id="IPR013249">
    <property type="entry name" value="RNA_pol_sigma70_r4_t2"/>
</dbReference>
<dbReference type="Gene3D" id="1.10.10.10">
    <property type="entry name" value="Winged helix-like DNA-binding domain superfamily/Winged helix DNA-binding domain"/>
    <property type="match status" value="1"/>
</dbReference>
<keyword evidence="2" id="KW-0805">Transcription regulation</keyword>